<feature type="region of interest" description="Disordered" evidence="1">
    <location>
        <begin position="727"/>
        <end position="784"/>
    </location>
</feature>
<feature type="region of interest" description="Disordered" evidence="1">
    <location>
        <begin position="1"/>
        <end position="77"/>
    </location>
</feature>
<feature type="compositionally biased region" description="Low complexity" evidence="1">
    <location>
        <begin position="509"/>
        <end position="537"/>
    </location>
</feature>
<name>A0AAW0Z300_9TREE</name>
<evidence type="ECO:0000256" key="1">
    <source>
        <dbReference type="SAM" id="MobiDB-lite"/>
    </source>
</evidence>
<dbReference type="KEGG" id="kne:92178995"/>
<proteinExistence type="predicted"/>
<feature type="compositionally biased region" description="Polar residues" evidence="1">
    <location>
        <begin position="1"/>
        <end position="20"/>
    </location>
</feature>
<evidence type="ECO:0000313" key="2">
    <source>
        <dbReference type="EMBL" id="KAK8864486.1"/>
    </source>
</evidence>
<dbReference type="RefSeq" id="XP_066804782.1">
    <property type="nucleotide sequence ID" value="XM_066944859.1"/>
</dbReference>
<evidence type="ECO:0000313" key="3">
    <source>
        <dbReference type="Proteomes" id="UP001388673"/>
    </source>
</evidence>
<gene>
    <name evidence="2" type="ORF">IAR55_001736</name>
</gene>
<evidence type="ECO:0008006" key="4">
    <source>
        <dbReference type="Google" id="ProtNLM"/>
    </source>
</evidence>
<sequence>MKLSRPAQSPSRTQPRRTTGSPIPPPPSSNNSLSSVPSLATTSSSSASATPTATTSHHPLAQPPINAGLSTGQSPALPLLTLVPPQVTSLRGSLSRRRSSYPPSQSPGGSSNMFPWVMGGTPNANGYDFGAGIESLSGFGHEVNAAGGSGWTPGTGAWDALLSFDTEPKPSPNKVPTSNLATAEPLNGSPEASMSAVPRAQSDPLSIPSAAPTPYASMSALQPPSFTPARIVQLGADLAWKTALASVVEVDGVGQVALSRILQEIWKRGGGDVITAQCLWPSIIIALAMPADSGPGARIPTPSAQSAMSLQQMYNLSIRHWEPAIFSGLLGLFTSSSSSPPPTTEDMFASQHFGPSTPMKEQDLSQWMNLTPGAWSSQVNPIDVAFNAPKTQADESSAFPFPFNGQLEASGAHRRMSLAKPDGEESHIRGIDEILATMEEGKEEHERAMVSATMAAQSQANETTSQEEQKQPSSRQNSMVQFPTPETDSSNSPPVRQGGKAFSPISMASPFISSGSTSGIIPSSGSSTTTSAPTSVSKAQSKPRPTQQLSMPPVDFIPPPPMCMFFNPSFENLTDGKAGVWRGDLEVRGRGGGKFPIIVVGEKGTEDLWQSHLWSSTLTYPLKPTAPTESYTSTMIPVSHLAREGLIPITMGMVLCNAPPEGIAPYVNMVHGLHAEGVGFHLPCETRLPIVFLPAKFHSNDPLLRLGIAFMGKAGVPYPAAPLSIAAGSRPGDGRGRSSTDEGSEVQKKKRRRLSAPAGATGTGRGSKKRDSLAAGTSRIEEEA</sequence>
<feature type="compositionally biased region" description="Polar residues" evidence="1">
    <location>
        <begin position="538"/>
        <end position="550"/>
    </location>
</feature>
<protein>
    <recommendedName>
        <fullName evidence="4">ARID domain-containing protein</fullName>
    </recommendedName>
</protein>
<organism evidence="2 3">
    <name type="scientific">Kwoniella newhampshirensis</name>
    <dbReference type="NCBI Taxonomy" id="1651941"/>
    <lineage>
        <taxon>Eukaryota</taxon>
        <taxon>Fungi</taxon>
        <taxon>Dikarya</taxon>
        <taxon>Basidiomycota</taxon>
        <taxon>Agaricomycotina</taxon>
        <taxon>Tremellomycetes</taxon>
        <taxon>Tremellales</taxon>
        <taxon>Cryptococcaceae</taxon>
        <taxon>Kwoniella</taxon>
    </lineage>
</organism>
<dbReference type="Proteomes" id="UP001388673">
    <property type="component" value="Unassembled WGS sequence"/>
</dbReference>
<reference evidence="2 3" key="1">
    <citation type="journal article" date="2024" name="bioRxiv">
        <title>Comparative genomics of Cryptococcus and Kwoniella reveals pathogenesis evolution and contrasting karyotype dynamics via intercentromeric recombination or chromosome fusion.</title>
        <authorList>
            <person name="Coelho M.A."/>
            <person name="David-Palma M."/>
            <person name="Shea T."/>
            <person name="Bowers K."/>
            <person name="McGinley-Smith S."/>
            <person name="Mohammad A.W."/>
            <person name="Gnirke A."/>
            <person name="Yurkov A.M."/>
            <person name="Nowrousian M."/>
            <person name="Sun S."/>
            <person name="Cuomo C.A."/>
            <person name="Heitman J."/>
        </authorList>
    </citation>
    <scope>NUCLEOTIDE SEQUENCE [LARGE SCALE GENOMIC DNA]</scope>
    <source>
        <strain evidence="2 3">CBS 13917</strain>
    </source>
</reference>
<dbReference type="AlphaFoldDB" id="A0AAW0Z300"/>
<feature type="compositionally biased region" description="Low complexity" evidence="1">
    <location>
        <begin position="100"/>
        <end position="111"/>
    </location>
</feature>
<feature type="region of interest" description="Disordered" evidence="1">
    <location>
        <begin position="89"/>
        <end position="114"/>
    </location>
</feature>
<comment type="caution">
    <text evidence="2">The sequence shown here is derived from an EMBL/GenBank/DDBJ whole genome shotgun (WGS) entry which is preliminary data.</text>
</comment>
<dbReference type="EMBL" id="JBCAWK010000003">
    <property type="protein sequence ID" value="KAK8864486.1"/>
    <property type="molecule type" value="Genomic_DNA"/>
</dbReference>
<accession>A0AAW0Z300</accession>
<dbReference type="GeneID" id="92178995"/>
<keyword evidence="3" id="KW-1185">Reference proteome</keyword>
<feature type="compositionally biased region" description="Low complexity" evidence="1">
    <location>
        <begin position="29"/>
        <end position="60"/>
    </location>
</feature>
<feature type="compositionally biased region" description="Polar residues" evidence="1">
    <location>
        <begin position="454"/>
        <end position="494"/>
    </location>
</feature>
<feature type="region of interest" description="Disordered" evidence="1">
    <location>
        <begin position="162"/>
        <end position="209"/>
    </location>
</feature>
<feature type="region of interest" description="Disordered" evidence="1">
    <location>
        <begin position="442"/>
        <end position="552"/>
    </location>
</feature>